<protein>
    <submittedName>
        <fullName evidence="1">Uncharacterized protein</fullName>
    </submittedName>
</protein>
<dbReference type="KEGG" id="kbi:30211386"/>
<dbReference type="Proteomes" id="UP000092730">
    <property type="component" value="Chromosome 6"/>
</dbReference>
<dbReference type="EMBL" id="KI894023">
    <property type="protein sequence ID" value="OCF24001.1"/>
    <property type="molecule type" value="Genomic_DNA"/>
</dbReference>
<name>A0A1B9FZ20_9TREE</name>
<organism evidence="1">
    <name type="scientific">Kwoniella bestiolae CBS 10118</name>
    <dbReference type="NCBI Taxonomy" id="1296100"/>
    <lineage>
        <taxon>Eukaryota</taxon>
        <taxon>Fungi</taxon>
        <taxon>Dikarya</taxon>
        <taxon>Basidiomycota</taxon>
        <taxon>Agaricomycotina</taxon>
        <taxon>Tremellomycetes</taxon>
        <taxon>Tremellales</taxon>
        <taxon>Cryptococcaceae</taxon>
        <taxon>Kwoniella</taxon>
    </lineage>
</organism>
<keyword evidence="3" id="KW-1185">Reference proteome</keyword>
<dbReference type="VEuPathDB" id="FungiDB:I302_06987"/>
<evidence type="ECO:0000313" key="2">
    <source>
        <dbReference type="EMBL" id="WVW85239.1"/>
    </source>
</evidence>
<proteinExistence type="predicted"/>
<dbReference type="EMBL" id="CP144546">
    <property type="protein sequence ID" value="WVW85239.1"/>
    <property type="molecule type" value="Genomic_DNA"/>
</dbReference>
<accession>A0A1B9FZ20</accession>
<reference evidence="1" key="3">
    <citation type="submission" date="2014-01" db="EMBL/GenBank/DDBJ databases">
        <title>Evolution of pathogenesis and genome organization in the Tremellales.</title>
        <authorList>
            <person name="Cuomo C."/>
            <person name="Litvintseva A."/>
            <person name="Heitman J."/>
            <person name="Chen Y."/>
            <person name="Sun S."/>
            <person name="Springer D."/>
            <person name="Dromer F."/>
            <person name="Young S."/>
            <person name="Zeng Q."/>
            <person name="Chapman S."/>
            <person name="Gujja S."/>
            <person name="Saif S."/>
            <person name="Birren B."/>
        </authorList>
    </citation>
    <scope>NUCLEOTIDE SEQUENCE</scope>
    <source>
        <strain evidence="1">CBS 10118</strain>
    </source>
</reference>
<sequence>MEAFYEFKMGCPKGLALPIPQRGNTSGYSWTAWCQAAQTAGARRRPFSLKECIQAVDSCVEHWHSQIIEWRDHPEISTTHIREFCQPILDACLLSEDLPVITHPHTMILNRRVRDVFEGYCYWFRIKRSFDTLVHLGLEEGGRKATLQVLTPGPIHDEYAKLQRIVSHVEKMSEKAVQIDFAMGRGRIYVEPYNASPSSLSSIHALNMTALTDNL</sequence>
<evidence type="ECO:0000313" key="1">
    <source>
        <dbReference type="EMBL" id="OCF24001.1"/>
    </source>
</evidence>
<dbReference type="AlphaFoldDB" id="A0A1B9FZ20"/>
<reference evidence="2" key="2">
    <citation type="submission" date="2013-07" db="EMBL/GenBank/DDBJ databases">
        <authorList>
            <consortium name="The Broad Institute Genome Sequencing Platform"/>
            <person name="Cuomo C."/>
            <person name="Litvintseva A."/>
            <person name="Chen Y."/>
            <person name="Heitman J."/>
            <person name="Sun S."/>
            <person name="Springer D."/>
            <person name="Dromer F."/>
            <person name="Young S.K."/>
            <person name="Zeng Q."/>
            <person name="Gargeya S."/>
            <person name="Fitzgerald M."/>
            <person name="Abouelleil A."/>
            <person name="Alvarado L."/>
            <person name="Berlin A.M."/>
            <person name="Chapman S.B."/>
            <person name="Dewar J."/>
            <person name="Goldberg J."/>
            <person name="Griggs A."/>
            <person name="Gujja S."/>
            <person name="Hansen M."/>
            <person name="Howarth C."/>
            <person name="Imamovic A."/>
            <person name="Larimer J."/>
            <person name="McCowan C."/>
            <person name="Murphy C."/>
            <person name="Pearson M."/>
            <person name="Priest M."/>
            <person name="Roberts A."/>
            <person name="Saif S."/>
            <person name="Shea T."/>
            <person name="Sykes S."/>
            <person name="Wortman J."/>
            <person name="Nusbaum C."/>
            <person name="Birren B."/>
        </authorList>
    </citation>
    <scope>NUCLEOTIDE SEQUENCE</scope>
    <source>
        <strain evidence="2">CBS 10118</strain>
    </source>
</reference>
<dbReference type="GeneID" id="30211386"/>
<evidence type="ECO:0000313" key="3">
    <source>
        <dbReference type="Proteomes" id="UP000092730"/>
    </source>
</evidence>
<gene>
    <name evidence="1" type="ORF">I302_06987</name>
    <name evidence="2" type="ORF">I302_107277</name>
</gene>
<reference evidence="1" key="1">
    <citation type="submission" date="2013-07" db="EMBL/GenBank/DDBJ databases">
        <title>The Genome Sequence of Cryptococcus bestiolae CBS10118.</title>
        <authorList>
            <consortium name="The Broad Institute Genome Sequencing Platform"/>
            <person name="Cuomo C."/>
            <person name="Litvintseva A."/>
            <person name="Chen Y."/>
            <person name="Heitman J."/>
            <person name="Sun S."/>
            <person name="Springer D."/>
            <person name="Dromer F."/>
            <person name="Young S.K."/>
            <person name="Zeng Q."/>
            <person name="Gargeya S."/>
            <person name="Fitzgerald M."/>
            <person name="Abouelleil A."/>
            <person name="Alvarado L."/>
            <person name="Berlin A.M."/>
            <person name="Chapman S.B."/>
            <person name="Dewar J."/>
            <person name="Goldberg J."/>
            <person name="Griggs A."/>
            <person name="Gujja S."/>
            <person name="Hansen M."/>
            <person name="Howarth C."/>
            <person name="Imamovic A."/>
            <person name="Larimer J."/>
            <person name="McCowan C."/>
            <person name="Murphy C."/>
            <person name="Pearson M."/>
            <person name="Priest M."/>
            <person name="Roberts A."/>
            <person name="Saif S."/>
            <person name="Shea T."/>
            <person name="Sykes S."/>
            <person name="Wortman J."/>
            <person name="Nusbaum C."/>
            <person name="Birren B."/>
        </authorList>
    </citation>
    <scope>NUCLEOTIDE SEQUENCE [LARGE SCALE GENOMIC DNA]</scope>
    <source>
        <strain evidence="1">CBS 10118</strain>
    </source>
</reference>
<dbReference type="RefSeq" id="XP_019045071.1">
    <property type="nucleotide sequence ID" value="XM_019193594.1"/>
</dbReference>
<reference evidence="2" key="4">
    <citation type="submission" date="2024-02" db="EMBL/GenBank/DDBJ databases">
        <title>Comparative genomics of Cryptococcus and Kwoniella reveals pathogenesis evolution and contrasting modes of karyotype evolution via chromosome fusion or intercentromeric recombination.</title>
        <authorList>
            <person name="Coelho M.A."/>
            <person name="David-Palma M."/>
            <person name="Shea T."/>
            <person name="Bowers K."/>
            <person name="McGinley-Smith S."/>
            <person name="Mohammad A.W."/>
            <person name="Gnirke A."/>
            <person name="Yurkov A.M."/>
            <person name="Nowrousian M."/>
            <person name="Sun S."/>
            <person name="Cuomo C.A."/>
            <person name="Heitman J."/>
        </authorList>
    </citation>
    <scope>NUCLEOTIDE SEQUENCE</scope>
    <source>
        <strain evidence="2">CBS 10118</strain>
    </source>
</reference>
<dbReference type="OrthoDB" id="10461253at2759"/>